<dbReference type="STRING" id="429701.A0A2G9G003"/>
<dbReference type="InterPro" id="IPR036047">
    <property type="entry name" value="F-box-like_dom_sf"/>
</dbReference>
<dbReference type="Gene3D" id="1.20.1280.50">
    <property type="match status" value="1"/>
</dbReference>
<dbReference type="PANTHER" id="PTHR13382:SF22">
    <property type="entry name" value="F-BOX PROTEIN SKIP14"/>
    <property type="match status" value="1"/>
</dbReference>
<dbReference type="AlphaFoldDB" id="A0A2G9G003"/>
<dbReference type="SUPFAM" id="SSF81383">
    <property type="entry name" value="F-box domain"/>
    <property type="match status" value="1"/>
</dbReference>
<keyword evidence="3" id="KW-1185">Reference proteome</keyword>
<dbReference type="InterPro" id="IPR032675">
    <property type="entry name" value="LRR_dom_sf"/>
</dbReference>
<evidence type="ECO:0000259" key="1">
    <source>
        <dbReference type="PROSITE" id="PS50181"/>
    </source>
</evidence>
<dbReference type="GO" id="GO:0005737">
    <property type="term" value="C:cytoplasm"/>
    <property type="evidence" value="ECO:0007669"/>
    <property type="project" value="TreeGrafter"/>
</dbReference>
<protein>
    <recommendedName>
        <fullName evidence="1">F-box domain-containing protein</fullName>
    </recommendedName>
</protein>
<reference evidence="3" key="1">
    <citation type="journal article" date="2018" name="Gigascience">
        <title>Genome assembly of the Pink Ipe (Handroanthus impetiginosus, Bignoniaceae), a highly valued, ecologically keystone Neotropical timber forest tree.</title>
        <authorList>
            <person name="Silva-Junior O.B."/>
            <person name="Grattapaglia D."/>
            <person name="Novaes E."/>
            <person name="Collevatti R.G."/>
        </authorList>
    </citation>
    <scope>NUCLEOTIDE SEQUENCE [LARGE SCALE GENOMIC DNA]</scope>
    <source>
        <strain evidence="3">cv. UFG-1</strain>
    </source>
</reference>
<dbReference type="SMART" id="SM00256">
    <property type="entry name" value="FBOX"/>
    <property type="match status" value="1"/>
</dbReference>
<organism evidence="2 3">
    <name type="scientific">Handroanthus impetiginosus</name>
    <dbReference type="NCBI Taxonomy" id="429701"/>
    <lineage>
        <taxon>Eukaryota</taxon>
        <taxon>Viridiplantae</taxon>
        <taxon>Streptophyta</taxon>
        <taxon>Embryophyta</taxon>
        <taxon>Tracheophyta</taxon>
        <taxon>Spermatophyta</taxon>
        <taxon>Magnoliopsida</taxon>
        <taxon>eudicotyledons</taxon>
        <taxon>Gunneridae</taxon>
        <taxon>Pentapetalae</taxon>
        <taxon>asterids</taxon>
        <taxon>lamiids</taxon>
        <taxon>Lamiales</taxon>
        <taxon>Bignoniaceae</taxon>
        <taxon>Crescentiina</taxon>
        <taxon>Tabebuia alliance</taxon>
        <taxon>Handroanthus</taxon>
    </lineage>
</organism>
<dbReference type="PROSITE" id="PS50181">
    <property type="entry name" value="FBOX"/>
    <property type="match status" value="1"/>
</dbReference>
<name>A0A2G9G003_9LAMI</name>
<dbReference type="PANTHER" id="PTHR13382">
    <property type="entry name" value="MITOCHONDRIAL ATP SYNTHASE COUPLING FACTOR B"/>
    <property type="match status" value="1"/>
</dbReference>
<dbReference type="Gene3D" id="3.80.10.10">
    <property type="entry name" value="Ribonuclease Inhibitor"/>
    <property type="match status" value="1"/>
</dbReference>
<dbReference type="EMBL" id="NKXS01008192">
    <property type="protein sequence ID" value="PIM98656.1"/>
    <property type="molecule type" value="Genomic_DNA"/>
</dbReference>
<dbReference type="InterPro" id="IPR001810">
    <property type="entry name" value="F-box_dom"/>
</dbReference>
<proteinExistence type="predicted"/>
<dbReference type="Proteomes" id="UP000231279">
    <property type="component" value="Unassembled WGS sequence"/>
</dbReference>
<dbReference type="OrthoDB" id="10044893at2759"/>
<evidence type="ECO:0000313" key="3">
    <source>
        <dbReference type="Proteomes" id="UP000231279"/>
    </source>
</evidence>
<dbReference type="InterPro" id="IPR050648">
    <property type="entry name" value="F-box_LRR-repeat"/>
</dbReference>
<accession>A0A2G9G003</accession>
<dbReference type="Pfam" id="PF12937">
    <property type="entry name" value="F-box-like"/>
    <property type="match status" value="1"/>
</dbReference>
<feature type="domain" description="F-box" evidence="1">
    <location>
        <begin position="242"/>
        <end position="288"/>
    </location>
</feature>
<gene>
    <name evidence="2" type="ORF">CDL12_28863</name>
</gene>
<comment type="caution">
    <text evidence="2">The sequence shown here is derived from an EMBL/GenBank/DDBJ whole genome shotgun (WGS) entry which is preliminary data.</text>
</comment>
<sequence length="522" mass="58714">MALNYSYRSVFPAHISEDDLASPLRIVNGYLMEGVLERNGEGYTRPWHVSQGEAEERNFNCGRDRVDRCSSPESTSKDIVDLLPSDPFGMDIKTTFTAIAGWLEDMEVNCEGYMSSNNAMDNREGGLFAGWNFIWNNSLNFHPFQLNQKWDMDMQSFPSNLQVNEKLQMGNNCFHSSVQDDEKLNASGSVNTYGEERGMGAGLPPYDIAFQSACNMGGIVGFSNGSATCSAGLQSKEKVEGASNFEALPQEALVYVFSYLGLKDLLSAERVCKASYSAVRDPLLWRKIHIDHPYNEKITDDVLMQLANRAQGQLQCLSLVECPKVTDDCLRHILETNPEITKLCVPGCTRLSIEFIVDGIKAYNSNKDVGGIKHLRIGGLYGVNHEHFEELKLLTGADDKNIKSHHKPHFYHRGNFYLPYDDDRAMDIEMCPRCEKFRLVYDCPAEGCKVKDNSPQVCRACTFCIARCAQCGRCINNTEFEETFCLELLCSGCFQEALKYQEKLVDRCEALNEPNNCFNHDG</sequence>
<evidence type="ECO:0000313" key="2">
    <source>
        <dbReference type="EMBL" id="PIM98656.1"/>
    </source>
</evidence>